<feature type="region of interest" description="Disordered" evidence="1">
    <location>
        <begin position="287"/>
        <end position="314"/>
    </location>
</feature>
<name>A0ABM4CKE6_HYDVU</name>
<evidence type="ECO:0000313" key="3">
    <source>
        <dbReference type="RefSeq" id="XP_065662238.1"/>
    </source>
</evidence>
<protein>
    <submittedName>
        <fullName evidence="3">Uncharacterized protein LOC105843691 isoform X2</fullName>
    </submittedName>
</protein>
<organism evidence="2 3">
    <name type="scientific">Hydra vulgaris</name>
    <name type="common">Hydra</name>
    <name type="synonym">Hydra attenuata</name>
    <dbReference type="NCBI Taxonomy" id="6087"/>
    <lineage>
        <taxon>Eukaryota</taxon>
        <taxon>Metazoa</taxon>
        <taxon>Cnidaria</taxon>
        <taxon>Hydrozoa</taxon>
        <taxon>Hydroidolina</taxon>
        <taxon>Anthoathecata</taxon>
        <taxon>Aplanulata</taxon>
        <taxon>Hydridae</taxon>
        <taxon>Hydra</taxon>
    </lineage>
</organism>
<accession>A0ABM4CKE6</accession>
<dbReference type="GeneID" id="105843691"/>
<keyword evidence="2" id="KW-1185">Reference proteome</keyword>
<dbReference type="RefSeq" id="XP_065662238.1">
    <property type="nucleotide sequence ID" value="XM_065806166.1"/>
</dbReference>
<evidence type="ECO:0000256" key="1">
    <source>
        <dbReference type="SAM" id="MobiDB-lite"/>
    </source>
</evidence>
<gene>
    <name evidence="3" type="primary">LOC105843691</name>
</gene>
<sequence>MLTYFKTKLLKQQSAFGVVSKMFSSKAISGQKKQFPQSPQLSGNLENLFQEELMFLEESYSNLVADLRQCQKSNYVLTGELSRSQELNMNLTDELHACQHANTILRGELQRLEVENLYLNDSIKLYEKQGKIWKADKKRLKDSLSQHKKITAYITNKFETLKEKIDDPSRSNLLNTVDDIINLMKSYTEENSQENSTAIKEYQLKNETSANSNHFSTISEVETLPNTEYKTDAILPDVNVTIATDDADLTQNKDLNNNSIKNSIAVQKSPQLVRFDQNPKLYQYNKTHADCSSKDQDKSPRTQRTQSPKNIWEV</sequence>
<evidence type="ECO:0000313" key="2">
    <source>
        <dbReference type="Proteomes" id="UP001652625"/>
    </source>
</evidence>
<feature type="compositionally biased region" description="Basic and acidic residues" evidence="1">
    <location>
        <begin position="287"/>
        <end position="300"/>
    </location>
</feature>
<proteinExistence type="predicted"/>
<dbReference type="Proteomes" id="UP001652625">
    <property type="component" value="Chromosome 09"/>
</dbReference>
<feature type="compositionally biased region" description="Polar residues" evidence="1">
    <location>
        <begin position="302"/>
        <end position="314"/>
    </location>
</feature>
<reference evidence="3" key="1">
    <citation type="submission" date="2025-08" db="UniProtKB">
        <authorList>
            <consortium name="RefSeq"/>
        </authorList>
    </citation>
    <scope>IDENTIFICATION</scope>
</reference>